<evidence type="ECO:0000256" key="1">
    <source>
        <dbReference type="SAM" id="MobiDB-lite"/>
    </source>
</evidence>
<organism evidence="2 3">
    <name type="scientific">Thalassoglobus neptunius</name>
    <dbReference type="NCBI Taxonomy" id="1938619"/>
    <lineage>
        <taxon>Bacteria</taxon>
        <taxon>Pseudomonadati</taxon>
        <taxon>Planctomycetota</taxon>
        <taxon>Planctomycetia</taxon>
        <taxon>Planctomycetales</taxon>
        <taxon>Planctomycetaceae</taxon>
        <taxon>Thalassoglobus</taxon>
    </lineage>
</organism>
<accession>A0A5C5WPU7</accession>
<feature type="region of interest" description="Disordered" evidence="1">
    <location>
        <begin position="38"/>
        <end position="58"/>
    </location>
</feature>
<dbReference type="Proteomes" id="UP000317243">
    <property type="component" value="Unassembled WGS sequence"/>
</dbReference>
<dbReference type="EMBL" id="SIHI01000010">
    <property type="protein sequence ID" value="TWT51832.1"/>
    <property type="molecule type" value="Genomic_DNA"/>
</dbReference>
<evidence type="ECO:0000313" key="3">
    <source>
        <dbReference type="Proteomes" id="UP000317243"/>
    </source>
</evidence>
<sequence length="58" mass="6465">MTTDDLKKIAETGIKKLKTDGTETEFQSLSEINKQIRKGDPTANRRRPFISTINLSGA</sequence>
<name>A0A5C5WPU7_9PLAN</name>
<gene>
    <name evidence="2" type="ORF">KOR42_33050</name>
</gene>
<reference evidence="2 3" key="1">
    <citation type="submission" date="2019-02" db="EMBL/GenBank/DDBJ databases">
        <title>Deep-cultivation of Planctomycetes and their phenomic and genomic characterization uncovers novel biology.</title>
        <authorList>
            <person name="Wiegand S."/>
            <person name="Jogler M."/>
            <person name="Boedeker C."/>
            <person name="Pinto D."/>
            <person name="Vollmers J."/>
            <person name="Rivas-Marin E."/>
            <person name="Kohn T."/>
            <person name="Peeters S.H."/>
            <person name="Heuer A."/>
            <person name="Rast P."/>
            <person name="Oberbeckmann S."/>
            <person name="Bunk B."/>
            <person name="Jeske O."/>
            <person name="Meyerdierks A."/>
            <person name="Storesund J.E."/>
            <person name="Kallscheuer N."/>
            <person name="Luecker S."/>
            <person name="Lage O.M."/>
            <person name="Pohl T."/>
            <person name="Merkel B.J."/>
            <person name="Hornburger P."/>
            <person name="Mueller R.-W."/>
            <person name="Bruemmer F."/>
            <person name="Labrenz M."/>
            <person name="Spormann A.M."/>
            <person name="Op Den Camp H."/>
            <person name="Overmann J."/>
            <person name="Amann R."/>
            <person name="Jetten M.S.M."/>
            <person name="Mascher T."/>
            <person name="Medema M.H."/>
            <person name="Devos D.P."/>
            <person name="Kaster A.-K."/>
            <person name="Ovreas L."/>
            <person name="Rohde M."/>
            <person name="Galperin M.Y."/>
            <person name="Jogler C."/>
        </authorList>
    </citation>
    <scope>NUCLEOTIDE SEQUENCE [LARGE SCALE GENOMIC DNA]</scope>
    <source>
        <strain evidence="2 3">KOR42</strain>
    </source>
</reference>
<evidence type="ECO:0000313" key="2">
    <source>
        <dbReference type="EMBL" id="TWT51832.1"/>
    </source>
</evidence>
<comment type="caution">
    <text evidence="2">The sequence shown here is derived from an EMBL/GenBank/DDBJ whole genome shotgun (WGS) entry which is preliminary data.</text>
</comment>
<proteinExistence type="predicted"/>
<dbReference type="AlphaFoldDB" id="A0A5C5WPU7"/>
<keyword evidence="3" id="KW-1185">Reference proteome</keyword>
<protein>
    <submittedName>
        <fullName evidence="2">Uncharacterized protein</fullName>
    </submittedName>
</protein>
<dbReference type="RefSeq" id="WP_197441233.1">
    <property type="nucleotide sequence ID" value="NZ_SIHI01000010.1"/>
</dbReference>